<dbReference type="EMBL" id="JYIX01000029">
    <property type="protein sequence ID" value="KJL34292.1"/>
    <property type="molecule type" value="Genomic_DNA"/>
</dbReference>
<keyword evidence="5" id="KW-1185">Reference proteome</keyword>
<evidence type="ECO:0000256" key="3">
    <source>
        <dbReference type="SAM" id="Phobius"/>
    </source>
</evidence>
<keyword evidence="3" id="KW-0472">Membrane</keyword>
<feature type="compositionally biased region" description="Low complexity" evidence="2">
    <location>
        <begin position="152"/>
        <end position="163"/>
    </location>
</feature>
<feature type="coiled-coil region" evidence="1">
    <location>
        <begin position="47"/>
        <end position="77"/>
    </location>
</feature>
<dbReference type="PATRIC" id="fig|582680.6.peg.1110"/>
<comment type="caution">
    <text evidence="4">The sequence shown here is derived from an EMBL/GenBank/DDBJ whole genome shotgun (WGS) entry which is preliminary data.</text>
</comment>
<evidence type="ECO:0008006" key="6">
    <source>
        <dbReference type="Google" id="ProtNLM"/>
    </source>
</evidence>
<accession>A0A0F0LM49</accession>
<keyword evidence="1" id="KW-0175">Coiled coil</keyword>
<dbReference type="AlphaFoldDB" id="A0A0F0LM49"/>
<evidence type="ECO:0000256" key="1">
    <source>
        <dbReference type="SAM" id="Coils"/>
    </source>
</evidence>
<keyword evidence="3" id="KW-1133">Transmembrane helix</keyword>
<organism evidence="4 5">
    <name type="scientific">Microbacterium azadirachtae</name>
    <dbReference type="NCBI Taxonomy" id="582680"/>
    <lineage>
        <taxon>Bacteria</taxon>
        <taxon>Bacillati</taxon>
        <taxon>Actinomycetota</taxon>
        <taxon>Actinomycetes</taxon>
        <taxon>Micrococcales</taxon>
        <taxon>Microbacteriaceae</taxon>
        <taxon>Microbacterium</taxon>
    </lineage>
</organism>
<gene>
    <name evidence="4" type="ORF">RS86_01079</name>
</gene>
<dbReference type="RefSeq" id="WP_045271182.1">
    <property type="nucleotide sequence ID" value="NZ_JYIX01000029.1"/>
</dbReference>
<dbReference type="Proteomes" id="UP000033740">
    <property type="component" value="Unassembled WGS sequence"/>
</dbReference>
<feature type="compositionally biased region" description="Low complexity" evidence="2">
    <location>
        <begin position="124"/>
        <end position="135"/>
    </location>
</feature>
<reference evidence="4 5" key="1">
    <citation type="submission" date="2015-02" db="EMBL/GenBank/DDBJ databases">
        <title>Draft genome sequences of ten Microbacterium spp. with emphasis on heavy metal contaminated environments.</title>
        <authorList>
            <person name="Corretto E."/>
        </authorList>
    </citation>
    <scope>NUCLEOTIDE SEQUENCE [LARGE SCALE GENOMIC DNA]</scope>
    <source>
        <strain evidence="4 5">ARN176</strain>
    </source>
</reference>
<protein>
    <recommendedName>
        <fullName evidence="6">Pilus assembly protein, PilO</fullName>
    </recommendedName>
</protein>
<evidence type="ECO:0000313" key="4">
    <source>
        <dbReference type="EMBL" id="KJL34292.1"/>
    </source>
</evidence>
<feature type="region of interest" description="Disordered" evidence="2">
    <location>
        <begin position="124"/>
        <end position="163"/>
    </location>
</feature>
<proteinExistence type="predicted"/>
<keyword evidence="3" id="KW-0812">Transmembrane</keyword>
<name>A0A0F0LM49_9MICO</name>
<evidence type="ECO:0000256" key="2">
    <source>
        <dbReference type="SAM" id="MobiDB-lite"/>
    </source>
</evidence>
<sequence length="254" mass="25088">MTKSLITLIGAIVSIAIVALAVVFGVLPLLGQSFTALGDTAQAGTTNKAYEKQISDLQKQKARKDEIDAAVSDLRAQIAAAPDLDQAFDVISGSAQTAGVVITSITRGDLAAYVARTSPIPAGPEAAAAAKKTPPAAQPTPQPTSASDPVGAANSTAAQASSSAAQTSKIAGAGASPASAPVGGSRQQIPITVVASASDMTAVQSFLDGLRGSGRLLGVDKVEVTGSDGSFVVNLDVLAFFSADAAAPTAGASK</sequence>
<evidence type="ECO:0000313" key="5">
    <source>
        <dbReference type="Proteomes" id="UP000033740"/>
    </source>
</evidence>
<feature type="transmembrane region" description="Helical" evidence="3">
    <location>
        <begin position="6"/>
        <end position="30"/>
    </location>
</feature>
<dbReference type="STRING" id="582680.RS86_01079"/>